<feature type="transmembrane region" description="Helical" evidence="7">
    <location>
        <begin position="143"/>
        <end position="163"/>
    </location>
</feature>
<sequence length="293" mass="32488">MFHRSISYRVFSTFNVAFLALLSFMCIAPLLHVLAVSFSTAAAADANLVKLWPIGFSLDAYKSTLTNVFFIGSFGNSIIRTVLGTAIALSLSILIGYALSKESSEFRGRNIYAWFFVFTMLFSGGLIPGYIVVQKLGLLNTVWALVLPGAVSVYNTILLMNFFRTSVPKALEEAAFIDGAGHFRALWQIYLPISLPSLATIGLFTMVGHWNAWFDGLIYMTHAEKYPMSTLLQTIVVQRDLSSMSVNADEMKELSNRTVKTAQIFIATLPIIIVYPFLQKFFVKGIVLGSVKE</sequence>
<dbReference type="InterPro" id="IPR000515">
    <property type="entry name" value="MetI-like"/>
</dbReference>
<keyword evidence="6 7" id="KW-0472">Membrane</keyword>
<accession>A0A1B2DJU1</accession>
<keyword evidence="5 7" id="KW-1133">Transmembrane helix</keyword>
<keyword evidence="4 7" id="KW-0812">Transmembrane</keyword>
<evidence type="ECO:0000256" key="5">
    <source>
        <dbReference type="ARBA" id="ARBA00022989"/>
    </source>
</evidence>
<dbReference type="GO" id="GO:0055085">
    <property type="term" value="P:transmembrane transport"/>
    <property type="evidence" value="ECO:0007669"/>
    <property type="project" value="InterPro"/>
</dbReference>
<dbReference type="GO" id="GO:0005886">
    <property type="term" value="C:plasma membrane"/>
    <property type="evidence" value="ECO:0007669"/>
    <property type="project" value="UniProtKB-SubCell"/>
</dbReference>
<comment type="subcellular location">
    <subcellularLocation>
        <location evidence="1 7">Cell membrane</location>
        <topology evidence="1 7">Multi-pass membrane protein</topology>
    </subcellularLocation>
</comment>
<evidence type="ECO:0000256" key="4">
    <source>
        <dbReference type="ARBA" id="ARBA00022692"/>
    </source>
</evidence>
<protein>
    <submittedName>
        <fullName evidence="9">ABC transporter permease</fullName>
    </submittedName>
</protein>
<evidence type="ECO:0000256" key="1">
    <source>
        <dbReference type="ARBA" id="ARBA00004651"/>
    </source>
</evidence>
<name>A0A1B2DJU1_9BACL</name>
<dbReference type="InterPro" id="IPR035906">
    <property type="entry name" value="MetI-like_sf"/>
</dbReference>
<feature type="transmembrane region" description="Helical" evidence="7">
    <location>
        <begin position="78"/>
        <end position="99"/>
    </location>
</feature>
<gene>
    <name evidence="9" type="ORF">BBD42_16925</name>
</gene>
<evidence type="ECO:0000256" key="3">
    <source>
        <dbReference type="ARBA" id="ARBA00022475"/>
    </source>
</evidence>
<organism evidence="9">
    <name type="scientific">Paenibacillus sp. BIHB 4019</name>
    <dbReference type="NCBI Taxonomy" id="1870819"/>
    <lineage>
        <taxon>Bacteria</taxon>
        <taxon>Bacillati</taxon>
        <taxon>Bacillota</taxon>
        <taxon>Bacilli</taxon>
        <taxon>Bacillales</taxon>
        <taxon>Paenibacillaceae</taxon>
        <taxon>Paenibacillus</taxon>
    </lineage>
</organism>
<feature type="transmembrane region" description="Helical" evidence="7">
    <location>
        <begin position="261"/>
        <end position="278"/>
    </location>
</feature>
<keyword evidence="2 7" id="KW-0813">Transport</keyword>
<evidence type="ECO:0000259" key="8">
    <source>
        <dbReference type="PROSITE" id="PS50928"/>
    </source>
</evidence>
<dbReference type="PROSITE" id="PS50928">
    <property type="entry name" value="ABC_TM1"/>
    <property type="match status" value="1"/>
</dbReference>
<feature type="transmembrane region" description="Helical" evidence="7">
    <location>
        <begin position="111"/>
        <end position="131"/>
    </location>
</feature>
<evidence type="ECO:0000256" key="6">
    <source>
        <dbReference type="ARBA" id="ARBA00023136"/>
    </source>
</evidence>
<feature type="domain" description="ABC transmembrane type-1" evidence="8">
    <location>
        <begin position="74"/>
        <end position="275"/>
    </location>
</feature>
<evidence type="ECO:0000256" key="7">
    <source>
        <dbReference type="RuleBase" id="RU363032"/>
    </source>
</evidence>
<proteinExistence type="inferred from homology"/>
<comment type="similarity">
    <text evidence="7">Belongs to the binding-protein-dependent transport system permease family.</text>
</comment>
<dbReference type="RefSeq" id="WP_056041352.1">
    <property type="nucleotide sequence ID" value="NZ_CP016808.1"/>
</dbReference>
<dbReference type="EMBL" id="CP016808">
    <property type="protein sequence ID" value="ANY67969.1"/>
    <property type="molecule type" value="Genomic_DNA"/>
</dbReference>
<evidence type="ECO:0000313" key="9">
    <source>
        <dbReference type="EMBL" id="ANY67969.1"/>
    </source>
</evidence>
<dbReference type="PANTHER" id="PTHR43744:SF9">
    <property type="entry name" value="POLYGALACTURONAN_RHAMNOGALACTURONAN TRANSPORT SYSTEM PERMEASE PROTEIN YTCP"/>
    <property type="match status" value="1"/>
</dbReference>
<dbReference type="AlphaFoldDB" id="A0A1B2DJU1"/>
<dbReference type="Pfam" id="PF00528">
    <property type="entry name" value="BPD_transp_1"/>
    <property type="match status" value="1"/>
</dbReference>
<keyword evidence="3" id="KW-1003">Cell membrane</keyword>
<dbReference type="SUPFAM" id="SSF161098">
    <property type="entry name" value="MetI-like"/>
    <property type="match status" value="1"/>
</dbReference>
<reference evidence="9" key="1">
    <citation type="submission" date="2016-08" db="EMBL/GenBank/DDBJ databases">
        <title>Complete Genome Seqeunce of Paenibacillus sp. BIHB 4019 from tea rhizoplane.</title>
        <authorList>
            <person name="Thakur R."/>
            <person name="Swarnkar M.K."/>
            <person name="Gulati A."/>
        </authorList>
    </citation>
    <scope>NUCLEOTIDE SEQUENCE [LARGE SCALE GENOMIC DNA]</scope>
    <source>
        <strain evidence="9">BIHB4019</strain>
    </source>
</reference>
<dbReference type="Gene3D" id="1.10.3720.10">
    <property type="entry name" value="MetI-like"/>
    <property type="match status" value="1"/>
</dbReference>
<feature type="transmembrane region" description="Helical" evidence="7">
    <location>
        <begin position="189"/>
        <end position="210"/>
    </location>
</feature>
<evidence type="ECO:0000256" key="2">
    <source>
        <dbReference type="ARBA" id="ARBA00022448"/>
    </source>
</evidence>
<dbReference type="CDD" id="cd06261">
    <property type="entry name" value="TM_PBP2"/>
    <property type="match status" value="1"/>
</dbReference>
<dbReference type="PANTHER" id="PTHR43744">
    <property type="entry name" value="ABC TRANSPORTER PERMEASE PROTEIN MG189-RELATED-RELATED"/>
    <property type="match status" value="1"/>
</dbReference>